<comment type="caution">
    <text evidence="1">The sequence shown here is derived from an EMBL/GenBank/DDBJ whole genome shotgun (WGS) entry which is preliminary data.</text>
</comment>
<name>A0ACC0TY49_9AGAM</name>
<organism evidence="1 2">
    <name type="scientific">Russula earlei</name>
    <dbReference type="NCBI Taxonomy" id="71964"/>
    <lineage>
        <taxon>Eukaryota</taxon>
        <taxon>Fungi</taxon>
        <taxon>Dikarya</taxon>
        <taxon>Basidiomycota</taxon>
        <taxon>Agaricomycotina</taxon>
        <taxon>Agaricomycetes</taxon>
        <taxon>Russulales</taxon>
        <taxon>Russulaceae</taxon>
        <taxon>Russula</taxon>
    </lineage>
</organism>
<evidence type="ECO:0000313" key="2">
    <source>
        <dbReference type="Proteomes" id="UP001207468"/>
    </source>
</evidence>
<reference evidence="1" key="1">
    <citation type="submission" date="2021-03" db="EMBL/GenBank/DDBJ databases">
        <title>Evolutionary priming and transition to the ectomycorrhizal habit in an iconic lineage of mushroom-forming fungi: is preadaptation a requirement?</title>
        <authorList>
            <consortium name="DOE Joint Genome Institute"/>
            <person name="Looney B.P."/>
            <person name="Miyauchi S."/>
            <person name="Morin E."/>
            <person name="Drula E."/>
            <person name="Courty P.E."/>
            <person name="Chicoki N."/>
            <person name="Fauchery L."/>
            <person name="Kohler A."/>
            <person name="Kuo A."/>
            <person name="LaButti K."/>
            <person name="Pangilinan J."/>
            <person name="Lipzen A."/>
            <person name="Riley R."/>
            <person name="Andreopoulos W."/>
            <person name="He G."/>
            <person name="Johnson J."/>
            <person name="Barry K.W."/>
            <person name="Grigoriev I.V."/>
            <person name="Nagy L."/>
            <person name="Hibbett D."/>
            <person name="Henrissat B."/>
            <person name="Matheny P.B."/>
            <person name="Labbe J."/>
            <person name="Martin A.F."/>
        </authorList>
    </citation>
    <scope>NUCLEOTIDE SEQUENCE</scope>
    <source>
        <strain evidence="1">BPL698</strain>
    </source>
</reference>
<protein>
    <submittedName>
        <fullName evidence="1">Uncharacterized protein</fullName>
    </submittedName>
</protein>
<accession>A0ACC0TY49</accession>
<proteinExistence type="predicted"/>
<dbReference type="EMBL" id="JAGFNK010000368">
    <property type="protein sequence ID" value="KAI9451591.1"/>
    <property type="molecule type" value="Genomic_DNA"/>
</dbReference>
<evidence type="ECO:0000313" key="1">
    <source>
        <dbReference type="EMBL" id="KAI9451591.1"/>
    </source>
</evidence>
<gene>
    <name evidence="1" type="ORF">F5148DRAFT_539407</name>
</gene>
<dbReference type="Proteomes" id="UP001207468">
    <property type="component" value="Unassembled WGS sequence"/>
</dbReference>
<keyword evidence="2" id="KW-1185">Reference proteome</keyword>
<sequence length="521" mass="57958">MAGLLSLPDELLIKILDSGGHSTIVACQQTCRRMNDLVNASMSLQYTLALANAGLVENFPTDVNMAERVELLAAHETAWRDAPWFPIQGYDGVLGLAASSGNLLVFFRLWNDSVKFGRSLVFQRLPSIHRGVPDFSARKDPDFHMHEFSLDASQDLLIYAHGNRLVTREAGTNRPHPASRAGVLSLRPNELPIPTTTRIHGEFAACLTTFIEDGSLRFRVFNWMTGELITESGGSFSPLRYEILDADHIFYSSSEALTNYPNLVVENIHSFRRTILRLDIPDVAPGTTSSCYLSIPQNSMPHTWPNGRSAGFFRADLSDRLIVLNVVSYGWGGYHSCRKQQQTLHISANAILSYVRSHPFGGSVPWNVWAPGNVRVVPRCTIAYETITGMHSLCGMRALSDHIVKDRHSRPVVCVYDYHRGRVARALSTQTETAFKGARVWTRMRHSLSKKQPEPVPEGATSHVLHGGENEMPCLVKEIPIPEGLLVENLMCVLCEHAVVLLELSDRRLGAPITGIFYHAI</sequence>